<dbReference type="EMBL" id="JASBWV010000028">
    <property type="protein sequence ID" value="KAJ9118460.1"/>
    <property type="molecule type" value="Genomic_DNA"/>
</dbReference>
<comment type="caution">
    <text evidence="1">The sequence shown here is derived from an EMBL/GenBank/DDBJ whole genome shotgun (WGS) entry which is preliminary data.</text>
</comment>
<protein>
    <submittedName>
        <fullName evidence="1">Uncharacterized protein</fullName>
    </submittedName>
</protein>
<organism evidence="1 2">
    <name type="scientific">Naganishia onofrii</name>
    <dbReference type="NCBI Taxonomy" id="1851511"/>
    <lineage>
        <taxon>Eukaryota</taxon>
        <taxon>Fungi</taxon>
        <taxon>Dikarya</taxon>
        <taxon>Basidiomycota</taxon>
        <taxon>Agaricomycotina</taxon>
        <taxon>Tremellomycetes</taxon>
        <taxon>Filobasidiales</taxon>
        <taxon>Filobasidiaceae</taxon>
        <taxon>Naganishia</taxon>
    </lineage>
</organism>
<evidence type="ECO:0000313" key="1">
    <source>
        <dbReference type="EMBL" id="KAJ9118460.1"/>
    </source>
</evidence>
<gene>
    <name evidence="1" type="ORF">QFC24_006106</name>
</gene>
<evidence type="ECO:0000313" key="2">
    <source>
        <dbReference type="Proteomes" id="UP001234202"/>
    </source>
</evidence>
<name>A0ACC2X4D4_9TREE</name>
<sequence length="316" mass="35734">MRVSDHLEVQEANANDSYDSSFQNDDSMASAFANESQQNEVLGMDSVGEEPEQELPTAPVDISPDLANLRPPTSTDAAASRDDRDLIKYFPYNIHHNLYRKPASMREPLERPTFFLELAVYFVFMAVKTSWNVPVRALNYLLQCTWILISYSYALGKRKYRLPDAVHVWNVMHNPFTNLMKGQGELFEDFGLHPAFTVETIANRVGIYTEFQAHPVCVRKDCQQVYHGITDREDFKSVGITCTACARPFAPEKGVNYLAEFPRQSVITELERVLAIPGIEDLCFIYKNRTNGRPEDEGIGVARAKGLGCLGRGQLR</sequence>
<dbReference type="Proteomes" id="UP001234202">
    <property type="component" value="Unassembled WGS sequence"/>
</dbReference>
<proteinExistence type="predicted"/>
<keyword evidence="2" id="KW-1185">Reference proteome</keyword>
<reference evidence="1" key="1">
    <citation type="submission" date="2023-04" db="EMBL/GenBank/DDBJ databases">
        <title>Draft Genome sequencing of Naganishia species isolated from polar environments using Oxford Nanopore Technology.</title>
        <authorList>
            <person name="Leo P."/>
            <person name="Venkateswaran K."/>
        </authorList>
    </citation>
    <scope>NUCLEOTIDE SEQUENCE</scope>
    <source>
        <strain evidence="1">DBVPG 5303</strain>
    </source>
</reference>
<accession>A0ACC2X4D4</accession>